<feature type="non-terminal residue" evidence="1">
    <location>
        <position position="1"/>
    </location>
</feature>
<evidence type="ECO:0000313" key="2">
    <source>
        <dbReference type="Proteomes" id="UP000230423"/>
    </source>
</evidence>
<evidence type="ECO:0000313" key="1">
    <source>
        <dbReference type="EMBL" id="PIO63270.1"/>
    </source>
</evidence>
<dbReference type="AlphaFoldDB" id="A0A2G9U191"/>
<dbReference type="Proteomes" id="UP000230423">
    <property type="component" value="Unassembled WGS sequence"/>
</dbReference>
<name>A0A2G9U191_TELCI</name>
<sequence length="131" mass="14608">LNCTSTSASYWITVSKNLPSLICVLPVYRTKAVLNGLLKFAMQCADNGNEILCDIKACKENQVVFDCLLAHLPTFDSPADLLHMALSSGIVDQRFYGRISRNFDFWMECSGLAEEKLATSVDKYIEETTKS</sequence>
<dbReference type="EMBL" id="KZ351095">
    <property type="protein sequence ID" value="PIO63270.1"/>
    <property type="molecule type" value="Genomic_DNA"/>
</dbReference>
<keyword evidence="2" id="KW-1185">Reference proteome</keyword>
<proteinExistence type="predicted"/>
<protein>
    <submittedName>
        <fullName evidence="1">Uncharacterized protein</fullName>
    </submittedName>
</protein>
<gene>
    <name evidence="1" type="ORF">TELCIR_15134</name>
</gene>
<organism evidence="1 2">
    <name type="scientific">Teladorsagia circumcincta</name>
    <name type="common">Brown stomach worm</name>
    <name type="synonym">Ostertagia circumcincta</name>
    <dbReference type="NCBI Taxonomy" id="45464"/>
    <lineage>
        <taxon>Eukaryota</taxon>
        <taxon>Metazoa</taxon>
        <taxon>Ecdysozoa</taxon>
        <taxon>Nematoda</taxon>
        <taxon>Chromadorea</taxon>
        <taxon>Rhabditida</taxon>
        <taxon>Rhabditina</taxon>
        <taxon>Rhabditomorpha</taxon>
        <taxon>Strongyloidea</taxon>
        <taxon>Trichostrongylidae</taxon>
        <taxon>Teladorsagia</taxon>
    </lineage>
</organism>
<reference evidence="1 2" key="1">
    <citation type="submission" date="2015-09" db="EMBL/GenBank/DDBJ databases">
        <title>Draft genome of the parasitic nematode Teladorsagia circumcincta isolate WARC Sus (inbred).</title>
        <authorList>
            <person name="Mitreva M."/>
        </authorList>
    </citation>
    <scope>NUCLEOTIDE SEQUENCE [LARGE SCALE GENOMIC DNA]</scope>
    <source>
        <strain evidence="1 2">S</strain>
    </source>
</reference>
<accession>A0A2G9U191</accession>